<dbReference type="Gene3D" id="3.40.50.300">
    <property type="entry name" value="P-loop containing nucleotide triphosphate hydrolases"/>
    <property type="match status" value="1"/>
</dbReference>
<feature type="domain" description="Nucleoside phosphorylase" evidence="1">
    <location>
        <begin position="46"/>
        <end position="164"/>
    </location>
</feature>
<dbReference type="InterPro" id="IPR000845">
    <property type="entry name" value="Nucleoside_phosphorylase_d"/>
</dbReference>
<dbReference type="InterPro" id="IPR053137">
    <property type="entry name" value="NLR-like"/>
</dbReference>
<dbReference type="Pfam" id="PF01048">
    <property type="entry name" value="PNP_UDP_1"/>
    <property type="match status" value="1"/>
</dbReference>
<protein>
    <submittedName>
        <fullName evidence="3">Kinesin, putative</fullName>
    </submittedName>
</protein>
<keyword evidence="4" id="KW-1185">Reference proteome</keyword>
<dbReference type="OMA" id="GQGKYEA"/>
<dbReference type="Proteomes" id="UP000001745">
    <property type="component" value="Unassembled WGS sequence"/>
</dbReference>
<accession>B8MM22</accession>
<dbReference type="GO" id="GO:0009116">
    <property type="term" value="P:nucleoside metabolic process"/>
    <property type="evidence" value="ECO:0007669"/>
    <property type="project" value="InterPro"/>
</dbReference>
<name>B8MM22_TALSN</name>
<dbReference type="VEuPathDB" id="FungiDB:TSTA_097900"/>
<dbReference type="Pfam" id="PF25000">
    <property type="entry name" value="DUF7779"/>
    <property type="match status" value="1"/>
</dbReference>
<dbReference type="Gene3D" id="1.25.40.10">
    <property type="entry name" value="Tetratricopeptide repeat domain"/>
    <property type="match status" value="2"/>
</dbReference>
<dbReference type="SUPFAM" id="SSF53167">
    <property type="entry name" value="Purine and uridine phosphorylases"/>
    <property type="match status" value="1"/>
</dbReference>
<sequence>MPRLKHPEDALSYGGHSLTARKIVSSSWRSKSHAKMPPRSREEFNIAIICALPLEGDAVEALFDERYDELGHIYSKHMGDANSYVTGRINNHNVVLAYMPGMGNRRSAGVARGLHVSFTGIKLTLLVGICGGVPYASDGMEIVLGDIIIGDSVIEYDFGRQYPHGFERKSSNKEALGSPNQQIQSFLNRLRTRRMKDQVQRQTAQYLKILQEMEGNEWNYPGVSQDRLFRASYRHKHYKQQYTIECICADCHSSSDPVCEQALKGDCKKVGCGGEVIQRSRLNTDSPRPLIHIGTIASANSVLKSGEHRDQLAEKEGVIGFEMEAAGVWDILPCVIIKGVCDYADSHKNKAWQNYAAATAASCTKTFLEYWITGLQQERLPFERDEKFVGREDITMSIDKAVQDGKGRTSKRAALVGLGGVGKSQIAIEYTYRIRESAPSTWIFWVHGSNPTRFEQGYRNIASVAKVPGFDDPEANILQLVTKWLCDETNGSWLMVLDNADDNDTFFKTSGENVPLVDYLPCVLHGSILITSRNQIVARNIVGPRGQVIPVKPMSTHDAITLLRTRIEVDQSCVSEAKLLVEALECIPLAIAQAGAYISNRSPRMTVSSYLELFQQSETNQEHLLNYDEAHDLRRDRSVRYPVITTWQISFDQIHHIYPKATDLLALMSMFDRQGIPEELVSEGMDRLQFEDAIALLISFSLIQVEIGGRLFELHRLVQLSVRQWLKKQGRLHQLVKQSLRVMKAVFPSGDYQTSASCHMLLPHFKETIYFTKKLDDNDQLNIASIASRCGWHLYLMGKYEEAEVMHRRAVTMHEKVLGAEHPDTLVSVSHLGLVLRRQVKYKEAEAMHRRAVTYHEKMLGAEHPNTLASISHLGLVLESQGKYKEADTMHQQALDGREKVLGAEHPDTLTSVSYLGSVLQSQGEYEKAEAMHRRALAGREKVLGAEHPDTLISISLLGSVLQSQGQYEEAEAMHRQALASREKVLGAEHPSTLASISHLGLVLHSQGKYKEADTMHQQALAGREKVLGAEHPDTLASISHLGSVLHSQGEYEEAEAMHRQALASREKVLGAEHPETLASISHLGSVLQSQGQYEEAEAMHRRALASREKVLGTEHPDTLASISHLSSVLSRQGKCEEAKAMHRRALERNHWLSA</sequence>
<dbReference type="Pfam" id="PF13374">
    <property type="entry name" value="TPR_10"/>
    <property type="match status" value="1"/>
</dbReference>
<dbReference type="PhylomeDB" id="B8MM22"/>
<dbReference type="InterPro" id="IPR027417">
    <property type="entry name" value="P-loop_NTPase"/>
</dbReference>
<dbReference type="OrthoDB" id="1658288at2759"/>
<dbReference type="SUPFAM" id="SSF48452">
    <property type="entry name" value="TPR-like"/>
    <property type="match status" value="3"/>
</dbReference>
<dbReference type="InterPro" id="IPR056681">
    <property type="entry name" value="DUF7779"/>
</dbReference>
<dbReference type="AlphaFoldDB" id="B8MM22"/>
<dbReference type="Pfam" id="PF13424">
    <property type="entry name" value="TPR_12"/>
    <property type="match status" value="4"/>
</dbReference>
<dbReference type="InterPro" id="IPR011990">
    <property type="entry name" value="TPR-like_helical_dom_sf"/>
</dbReference>
<dbReference type="GO" id="GO:0003824">
    <property type="term" value="F:catalytic activity"/>
    <property type="evidence" value="ECO:0007669"/>
    <property type="project" value="InterPro"/>
</dbReference>
<dbReference type="PANTHER" id="PTHR46082">
    <property type="entry name" value="ATP/GTP-BINDING PROTEIN-RELATED"/>
    <property type="match status" value="1"/>
</dbReference>
<gene>
    <name evidence="3" type="ORF">TSTA_097900</name>
</gene>
<dbReference type="InParanoid" id="B8MM22"/>
<dbReference type="RefSeq" id="XP_002485772.1">
    <property type="nucleotide sequence ID" value="XM_002485727.1"/>
</dbReference>
<dbReference type="STRING" id="441959.B8MM22"/>
<dbReference type="GeneID" id="8108429"/>
<evidence type="ECO:0000313" key="3">
    <source>
        <dbReference type="EMBL" id="EED13534.1"/>
    </source>
</evidence>
<dbReference type="InterPro" id="IPR019734">
    <property type="entry name" value="TPR_rpt"/>
</dbReference>
<reference evidence="4" key="1">
    <citation type="journal article" date="2015" name="Genome Announc.">
        <title>Genome sequence of the AIDS-associated pathogen Penicillium marneffei (ATCC18224) and its near taxonomic relative Talaromyces stipitatus (ATCC10500).</title>
        <authorList>
            <person name="Nierman W.C."/>
            <person name="Fedorova-Abrams N.D."/>
            <person name="Andrianopoulos A."/>
        </authorList>
    </citation>
    <scope>NUCLEOTIDE SEQUENCE [LARGE SCALE GENOMIC DNA]</scope>
    <source>
        <strain evidence="4">ATCC 10500 / CBS 375.48 / QM 6759 / NRRL 1006</strain>
    </source>
</reference>
<dbReference type="SMART" id="SM00028">
    <property type="entry name" value="TPR"/>
    <property type="match status" value="8"/>
</dbReference>
<dbReference type="HOGENOM" id="CLU_000288_125_3_1"/>
<evidence type="ECO:0000259" key="2">
    <source>
        <dbReference type="Pfam" id="PF25000"/>
    </source>
</evidence>
<evidence type="ECO:0000259" key="1">
    <source>
        <dbReference type="Pfam" id="PF01048"/>
    </source>
</evidence>
<dbReference type="EMBL" id="EQ962658">
    <property type="protein sequence ID" value="EED13534.1"/>
    <property type="molecule type" value="Genomic_DNA"/>
</dbReference>
<evidence type="ECO:0000313" key="4">
    <source>
        <dbReference type="Proteomes" id="UP000001745"/>
    </source>
</evidence>
<dbReference type="eggNOG" id="KOG1840">
    <property type="taxonomic scope" value="Eukaryota"/>
</dbReference>
<proteinExistence type="predicted"/>
<dbReference type="Gene3D" id="3.40.50.1580">
    <property type="entry name" value="Nucleoside phosphorylase domain"/>
    <property type="match status" value="1"/>
</dbReference>
<feature type="domain" description="DUF7779" evidence="2">
    <location>
        <begin position="655"/>
        <end position="729"/>
    </location>
</feature>
<dbReference type="PANTHER" id="PTHR46082:SF6">
    <property type="entry name" value="AAA+ ATPASE DOMAIN-CONTAINING PROTEIN-RELATED"/>
    <property type="match status" value="1"/>
</dbReference>
<organism evidence="3 4">
    <name type="scientific">Talaromyces stipitatus (strain ATCC 10500 / CBS 375.48 / QM 6759 / NRRL 1006)</name>
    <name type="common">Penicillium stipitatum</name>
    <dbReference type="NCBI Taxonomy" id="441959"/>
    <lineage>
        <taxon>Eukaryota</taxon>
        <taxon>Fungi</taxon>
        <taxon>Dikarya</taxon>
        <taxon>Ascomycota</taxon>
        <taxon>Pezizomycotina</taxon>
        <taxon>Eurotiomycetes</taxon>
        <taxon>Eurotiomycetidae</taxon>
        <taxon>Eurotiales</taxon>
        <taxon>Trichocomaceae</taxon>
        <taxon>Talaromyces</taxon>
        <taxon>Talaromyces sect. Talaromyces</taxon>
    </lineage>
</organism>
<dbReference type="SUPFAM" id="SSF52540">
    <property type="entry name" value="P-loop containing nucleoside triphosphate hydrolases"/>
    <property type="match status" value="1"/>
</dbReference>
<dbReference type="InterPro" id="IPR035994">
    <property type="entry name" value="Nucleoside_phosphorylase_sf"/>
</dbReference>